<sequence length="88" mass="10304">MEINKEINLFRIVDNNIKETLVIYGQKVQKDFKLLMINTMSGEIKNLGLVNELEIEKYITKVKAKENEFTALKDLNEIEKYILNLSIN</sequence>
<name>A0A644XWX5_9ZZZZ</name>
<dbReference type="AlphaFoldDB" id="A0A644XWX5"/>
<dbReference type="EMBL" id="VSSQ01003419">
    <property type="protein sequence ID" value="MPM20599.1"/>
    <property type="molecule type" value="Genomic_DNA"/>
</dbReference>
<reference evidence="1" key="1">
    <citation type="submission" date="2019-08" db="EMBL/GenBank/DDBJ databases">
        <authorList>
            <person name="Kucharzyk K."/>
            <person name="Murdoch R.W."/>
            <person name="Higgins S."/>
            <person name="Loffler F."/>
        </authorList>
    </citation>
    <scope>NUCLEOTIDE SEQUENCE</scope>
</reference>
<proteinExistence type="predicted"/>
<organism evidence="1">
    <name type="scientific">bioreactor metagenome</name>
    <dbReference type="NCBI Taxonomy" id="1076179"/>
    <lineage>
        <taxon>unclassified sequences</taxon>
        <taxon>metagenomes</taxon>
        <taxon>ecological metagenomes</taxon>
    </lineage>
</organism>
<evidence type="ECO:0000313" key="1">
    <source>
        <dbReference type="EMBL" id="MPM20599.1"/>
    </source>
</evidence>
<gene>
    <name evidence="1" type="ORF">SDC9_67030</name>
</gene>
<accession>A0A644XWX5</accession>
<comment type="caution">
    <text evidence="1">The sequence shown here is derived from an EMBL/GenBank/DDBJ whole genome shotgun (WGS) entry which is preliminary data.</text>
</comment>
<protein>
    <submittedName>
        <fullName evidence="1">Uncharacterized protein</fullName>
    </submittedName>
</protein>